<gene>
    <name evidence="3" type="ORF">D0433_10050</name>
</gene>
<organism evidence="3 4">
    <name type="scientific">Candidatus Thermochlorobacter aerophilus</name>
    <dbReference type="NCBI Taxonomy" id="1868324"/>
    <lineage>
        <taxon>Bacteria</taxon>
        <taxon>Pseudomonadati</taxon>
        <taxon>Chlorobiota</taxon>
        <taxon>Chlorobiia</taxon>
        <taxon>Chlorobiales</taxon>
        <taxon>Candidatus Thermochlorobacteriaceae</taxon>
        <taxon>Candidatus Thermochlorobacter</taxon>
    </lineage>
</organism>
<dbReference type="Pfam" id="PF13474">
    <property type="entry name" value="SnoaL_3"/>
    <property type="match status" value="1"/>
</dbReference>
<proteinExistence type="predicted"/>
<evidence type="ECO:0000313" key="3">
    <source>
        <dbReference type="EMBL" id="RFM23699.1"/>
    </source>
</evidence>
<dbReference type="EMBL" id="PHFL01000060">
    <property type="protein sequence ID" value="RFM23699.1"/>
    <property type="molecule type" value="Genomic_DNA"/>
</dbReference>
<dbReference type="PANTHER" id="PTHR34957:SF1">
    <property type="entry name" value="NUCLEAR TRANSPORT FACTOR 2 (NTF2) FAMILY PROTEIN"/>
    <property type="match status" value="1"/>
</dbReference>
<dbReference type="InterPro" id="IPR037401">
    <property type="entry name" value="SnoaL-like"/>
</dbReference>
<evidence type="ECO:0000256" key="1">
    <source>
        <dbReference type="SAM" id="MobiDB-lite"/>
    </source>
</evidence>
<evidence type="ECO:0000313" key="4">
    <source>
        <dbReference type="Proteomes" id="UP000266389"/>
    </source>
</evidence>
<dbReference type="Gene3D" id="3.10.450.50">
    <property type="match status" value="1"/>
</dbReference>
<reference evidence="3 4" key="1">
    <citation type="journal article" date="2011" name="ISME J.">
        <title>Community ecology of hot spring cyanobacterial mats: predominant populations and their functional potential.</title>
        <authorList>
            <person name="Klatt C.G."/>
            <person name="Wood J.M."/>
            <person name="Rusch D.B."/>
            <person name="Bateson M.M."/>
            <person name="Hamamura N."/>
            <person name="Heidelberg J.F."/>
            <person name="Grossman A.R."/>
            <person name="Bhaya D."/>
            <person name="Cohan F.M."/>
            <person name="Kuhl M."/>
            <person name="Bryant D.A."/>
            <person name="Ward D.M."/>
        </authorList>
    </citation>
    <scope>NUCLEOTIDE SEQUENCE [LARGE SCALE GENOMIC DNA]</scope>
    <source>
        <strain evidence="3">OS</strain>
    </source>
</reference>
<name>A0A395LYU1_9BACT</name>
<comment type="caution">
    <text evidence="3">The sequence shown here is derived from an EMBL/GenBank/DDBJ whole genome shotgun (WGS) entry which is preliminary data.</text>
</comment>
<dbReference type="Proteomes" id="UP000266389">
    <property type="component" value="Unassembled WGS sequence"/>
</dbReference>
<feature type="region of interest" description="Disordered" evidence="1">
    <location>
        <begin position="125"/>
        <end position="149"/>
    </location>
</feature>
<feature type="domain" description="SnoaL-like" evidence="2">
    <location>
        <begin position="11"/>
        <end position="126"/>
    </location>
</feature>
<dbReference type="PANTHER" id="PTHR34957">
    <property type="entry name" value="NUCLEAR TRANSPORT FACTOR 2 (NTF2) FAMILY PROTEIN"/>
    <property type="match status" value="1"/>
</dbReference>
<dbReference type="InterPro" id="IPR032710">
    <property type="entry name" value="NTF2-like_dom_sf"/>
</dbReference>
<dbReference type="SUPFAM" id="SSF54427">
    <property type="entry name" value="NTF2-like"/>
    <property type="match status" value="1"/>
</dbReference>
<accession>A0A395LYU1</accession>
<evidence type="ECO:0000259" key="2">
    <source>
        <dbReference type="Pfam" id="PF13474"/>
    </source>
</evidence>
<dbReference type="AlphaFoldDB" id="A0A395LYU1"/>
<feature type="compositionally biased region" description="Acidic residues" evidence="1">
    <location>
        <begin position="137"/>
        <end position="149"/>
    </location>
</feature>
<protein>
    <submittedName>
        <fullName evidence="3">DUF4440 domain-containing protein</fullName>
    </submittedName>
</protein>
<sequence>MQSLAEELLIANERFYEAFASLDLEKMQYIWHSAPYVKCLHPGWHIISGFDEVMESWQLIFRNTFSMHFELEEVEAVVLGRIGIVTLRENLLTATHPTELPTRVVLAATNIFELSDDGWKMILHQAGPTDDNSHNDSDEDTEDEPDLLR</sequence>